<dbReference type="SUPFAM" id="SSF51215">
    <property type="entry name" value="Regulatory protein AraC"/>
    <property type="match status" value="1"/>
</dbReference>
<dbReference type="SMART" id="SM00342">
    <property type="entry name" value="HTH_ARAC"/>
    <property type="match status" value="1"/>
</dbReference>
<dbReference type="PANTHER" id="PTHR46796:SF13">
    <property type="entry name" value="HTH-TYPE TRANSCRIPTIONAL ACTIVATOR RHAS"/>
    <property type="match status" value="1"/>
</dbReference>
<dbReference type="RefSeq" id="WP_345434992.1">
    <property type="nucleotide sequence ID" value="NZ_BAABHK010000010.1"/>
</dbReference>
<dbReference type="Proteomes" id="UP001501442">
    <property type="component" value="Unassembled WGS sequence"/>
</dbReference>
<evidence type="ECO:0000259" key="7">
    <source>
        <dbReference type="PROSITE" id="PS01124"/>
    </source>
</evidence>
<dbReference type="InterPro" id="IPR018062">
    <property type="entry name" value="HTH_AraC-typ_CS"/>
</dbReference>
<keyword evidence="9" id="KW-1185">Reference proteome</keyword>
<evidence type="ECO:0000256" key="1">
    <source>
        <dbReference type="ARBA" id="ARBA00022490"/>
    </source>
</evidence>
<proteinExistence type="predicted"/>
<name>A0ABP8ULM0_9ACTN</name>
<keyword evidence="4" id="KW-0010">Activator</keyword>
<accession>A0ABP8ULM0</accession>
<evidence type="ECO:0000313" key="8">
    <source>
        <dbReference type="EMBL" id="GAA4631996.1"/>
    </source>
</evidence>
<comment type="caution">
    <text evidence="8">The sequence shown here is derived from an EMBL/GenBank/DDBJ whole genome shotgun (WGS) entry which is preliminary data.</text>
</comment>
<dbReference type="PROSITE" id="PS01124">
    <property type="entry name" value="HTH_ARAC_FAMILY_2"/>
    <property type="match status" value="1"/>
</dbReference>
<gene>
    <name evidence="8" type="ORF">GCM10023196_063590</name>
</gene>
<reference evidence="9" key="1">
    <citation type="journal article" date="2019" name="Int. J. Syst. Evol. Microbiol.">
        <title>The Global Catalogue of Microorganisms (GCM) 10K type strain sequencing project: providing services to taxonomists for standard genome sequencing and annotation.</title>
        <authorList>
            <consortium name="The Broad Institute Genomics Platform"/>
            <consortium name="The Broad Institute Genome Sequencing Center for Infectious Disease"/>
            <person name="Wu L."/>
            <person name="Ma J."/>
        </authorList>
    </citation>
    <scope>NUCLEOTIDE SEQUENCE [LARGE SCALE GENOMIC DNA]</scope>
    <source>
        <strain evidence="9">JCM 17939</strain>
    </source>
</reference>
<dbReference type="EMBL" id="BAABHK010000010">
    <property type="protein sequence ID" value="GAA4631996.1"/>
    <property type="molecule type" value="Genomic_DNA"/>
</dbReference>
<evidence type="ECO:0000256" key="4">
    <source>
        <dbReference type="ARBA" id="ARBA00023159"/>
    </source>
</evidence>
<dbReference type="Gene3D" id="1.10.10.60">
    <property type="entry name" value="Homeodomain-like"/>
    <property type="match status" value="2"/>
</dbReference>
<evidence type="ECO:0000256" key="2">
    <source>
        <dbReference type="ARBA" id="ARBA00023015"/>
    </source>
</evidence>
<dbReference type="InterPro" id="IPR011051">
    <property type="entry name" value="RmlC_Cupin_sf"/>
</dbReference>
<feature type="compositionally biased region" description="Basic and acidic residues" evidence="6">
    <location>
        <begin position="319"/>
        <end position="342"/>
    </location>
</feature>
<evidence type="ECO:0000256" key="6">
    <source>
        <dbReference type="SAM" id="MobiDB-lite"/>
    </source>
</evidence>
<dbReference type="SUPFAM" id="SSF46689">
    <property type="entry name" value="Homeodomain-like"/>
    <property type="match status" value="2"/>
</dbReference>
<evidence type="ECO:0000256" key="5">
    <source>
        <dbReference type="ARBA" id="ARBA00023163"/>
    </source>
</evidence>
<dbReference type="InterPro" id="IPR018060">
    <property type="entry name" value="HTH_AraC"/>
</dbReference>
<keyword evidence="3" id="KW-0238">DNA-binding</keyword>
<protein>
    <submittedName>
        <fullName evidence="8">AraC family transcriptional regulator</fullName>
    </submittedName>
</protein>
<dbReference type="InterPro" id="IPR009057">
    <property type="entry name" value="Homeodomain-like_sf"/>
</dbReference>
<dbReference type="PROSITE" id="PS00041">
    <property type="entry name" value="HTH_ARAC_FAMILY_1"/>
    <property type="match status" value="1"/>
</dbReference>
<dbReference type="PANTHER" id="PTHR46796">
    <property type="entry name" value="HTH-TYPE TRANSCRIPTIONAL ACTIVATOR RHAS-RELATED"/>
    <property type="match status" value="1"/>
</dbReference>
<keyword evidence="5" id="KW-0804">Transcription</keyword>
<dbReference type="Pfam" id="PF12833">
    <property type="entry name" value="HTH_18"/>
    <property type="match status" value="1"/>
</dbReference>
<evidence type="ECO:0000256" key="3">
    <source>
        <dbReference type="ARBA" id="ARBA00023125"/>
    </source>
</evidence>
<feature type="domain" description="HTH araC/xylS-type" evidence="7">
    <location>
        <begin position="212"/>
        <end position="310"/>
    </location>
</feature>
<sequence length="342" mass="37231">MDVLSDVIAVMRTGAPRSARVEWQAPWGQRFRPVPGAAGFQIVLRGTCWLIPEDGDPVPLSAGDVVFLPHGGSHGLAGAPSTPLAEHTCDPQDDSRFERRYAAPPAGRRGNSPTTVTLCGAYQLDAARVHPLLSDLPPLLHLPARLERHPRLRAAVELLGADLEEPQPGTDALVPALLDTMLVYILRAWFTEQSVRGGATGWAAALADPAISTALEAIHREPAHPWTVADLGAQAGLSRAAFSRRFTALVGRPPLAYLTWWRLTTAMRLLRSSDAPLHTVARQIGYASEFAFANAFKREFNVAPGRYRRDGRSGTPSGRRLERSQPDRIGRRAADTEHPVTR</sequence>
<dbReference type="InterPro" id="IPR037923">
    <property type="entry name" value="HTH-like"/>
</dbReference>
<keyword evidence="1" id="KW-0963">Cytoplasm</keyword>
<dbReference type="InterPro" id="IPR032783">
    <property type="entry name" value="AraC_lig"/>
</dbReference>
<keyword evidence="2" id="KW-0805">Transcription regulation</keyword>
<dbReference type="InterPro" id="IPR050204">
    <property type="entry name" value="AraC_XylS_family_regulators"/>
</dbReference>
<organism evidence="8 9">
    <name type="scientific">Actinoallomurus vinaceus</name>
    <dbReference type="NCBI Taxonomy" id="1080074"/>
    <lineage>
        <taxon>Bacteria</taxon>
        <taxon>Bacillati</taxon>
        <taxon>Actinomycetota</taxon>
        <taxon>Actinomycetes</taxon>
        <taxon>Streptosporangiales</taxon>
        <taxon>Thermomonosporaceae</taxon>
        <taxon>Actinoallomurus</taxon>
    </lineage>
</organism>
<dbReference type="Pfam" id="PF12852">
    <property type="entry name" value="Cupin_6"/>
    <property type="match status" value="1"/>
</dbReference>
<feature type="region of interest" description="Disordered" evidence="6">
    <location>
        <begin position="306"/>
        <end position="342"/>
    </location>
</feature>
<evidence type="ECO:0000313" key="9">
    <source>
        <dbReference type="Proteomes" id="UP001501442"/>
    </source>
</evidence>
<dbReference type="SUPFAM" id="SSF51182">
    <property type="entry name" value="RmlC-like cupins"/>
    <property type="match status" value="1"/>
</dbReference>